<reference evidence="1 2" key="1">
    <citation type="journal article" date="2023" name="Limnol Oceanogr Lett">
        <title>Environmental adaptations by the intertidal Antarctic cyanobacterium Halotia branconii CENA392 as revealed using long-read genome sequencing.</title>
        <authorList>
            <person name="Dextro R.B."/>
            <person name="Delbaje E."/>
            <person name="Freitas P.N.N."/>
            <person name="Geraldes V."/>
            <person name="Pinto E."/>
            <person name="Long P.F."/>
            <person name="Fiore M.F."/>
        </authorList>
    </citation>
    <scope>NUCLEOTIDE SEQUENCE [LARGE SCALE GENOMIC DNA]</scope>
    <source>
        <strain evidence="1 2">CENA392</strain>
    </source>
</reference>
<sequence>MIRQYKFFLKQSYQLAASLMLAISIVMMTAQESLAIPLEPIINQQAIRLLEEWLGIDSNNQAAPYTNQSWINTQQKPNFATYSPCPTSTYSQVYTGCPSNFPQTSPNIPVPTYIPMYPQGYPGYLPGSSAPTYILIYPQVSPSFSTPTYIPIYPQISPGFSAPTYIPMYPQGYP</sequence>
<keyword evidence="2" id="KW-1185">Reference proteome</keyword>
<proteinExistence type="predicted"/>
<gene>
    <name evidence="1" type="ORF">QI031_19450</name>
</gene>
<dbReference type="RefSeq" id="WP_281481300.1">
    <property type="nucleotide sequence ID" value="NZ_CP124543.1"/>
</dbReference>
<accession>A0AAJ6P7V7</accession>
<name>A0AAJ6P7V7_9CYAN</name>
<evidence type="ECO:0000313" key="1">
    <source>
        <dbReference type="EMBL" id="WGV23971.1"/>
    </source>
</evidence>
<protein>
    <submittedName>
        <fullName evidence="1">Uncharacterized protein</fullName>
    </submittedName>
</protein>
<evidence type="ECO:0000313" key="2">
    <source>
        <dbReference type="Proteomes" id="UP001223520"/>
    </source>
</evidence>
<dbReference type="EMBL" id="CP124543">
    <property type="protein sequence ID" value="WGV23971.1"/>
    <property type="molecule type" value="Genomic_DNA"/>
</dbReference>
<organism evidence="1 2">
    <name type="scientific">Halotia branconii CENA392</name>
    <dbReference type="NCBI Taxonomy" id="1539056"/>
    <lineage>
        <taxon>Bacteria</taxon>
        <taxon>Bacillati</taxon>
        <taxon>Cyanobacteriota</taxon>
        <taxon>Cyanophyceae</taxon>
        <taxon>Nostocales</taxon>
        <taxon>Nodulariaceae</taxon>
        <taxon>Halotia</taxon>
    </lineage>
</organism>
<dbReference type="KEGG" id="hbq:QI031_19450"/>
<dbReference type="AlphaFoldDB" id="A0AAJ6P7V7"/>
<dbReference type="Proteomes" id="UP001223520">
    <property type="component" value="Chromosome"/>
</dbReference>